<evidence type="ECO:0000256" key="2">
    <source>
        <dbReference type="ARBA" id="ARBA00022737"/>
    </source>
</evidence>
<name>A0A1M4VP68_9BACT</name>
<dbReference type="Pfam" id="PF03160">
    <property type="entry name" value="Calx-beta"/>
    <property type="match status" value="1"/>
</dbReference>
<evidence type="ECO:0000259" key="5">
    <source>
        <dbReference type="SMART" id="SM00237"/>
    </source>
</evidence>
<dbReference type="SMART" id="SM00237">
    <property type="entry name" value="Calx_beta"/>
    <property type="match status" value="1"/>
</dbReference>
<dbReference type="InterPro" id="IPR003644">
    <property type="entry name" value="Calx_beta"/>
</dbReference>
<proteinExistence type="predicted"/>
<dbReference type="GO" id="GO:0007154">
    <property type="term" value="P:cell communication"/>
    <property type="evidence" value="ECO:0007669"/>
    <property type="project" value="InterPro"/>
</dbReference>
<dbReference type="GO" id="GO:0030001">
    <property type="term" value="P:metal ion transport"/>
    <property type="evidence" value="ECO:0007669"/>
    <property type="project" value="TreeGrafter"/>
</dbReference>
<dbReference type="InterPro" id="IPR051171">
    <property type="entry name" value="CaCA"/>
</dbReference>
<keyword evidence="3" id="KW-0106">Calcium</keyword>
<dbReference type="PANTHER" id="PTHR11878:SF65">
    <property type="entry name" value="NA_CA-EXCHANGE PROTEIN, ISOFORM G"/>
    <property type="match status" value="1"/>
</dbReference>
<dbReference type="Proteomes" id="UP000184164">
    <property type="component" value="Unassembled WGS sequence"/>
</dbReference>
<dbReference type="Gene3D" id="2.60.40.2030">
    <property type="match status" value="1"/>
</dbReference>
<dbReference type="GO" id="GO:0016020">
    <property type="term" value="C:membrane"/>
    <property type="evidence" value="ECO:0007669"/>
    <property type="project" value="InterPro"/>
</dbReference>
<dbReference type="AlphaFoldDB" id="A0A1M4VP68"/>
<evidence type="ECO:0000256" key="3">
    <source>
        <dbReference type="ARBA" id="ARBA00022837"/>
    </source>
</evidence>
<protein>
    <submittedName>
        <fullName evidence="6">Calx-beta domain-containing protein</fullName>
    </submittedName>
</protein>
<keyword evidence="4" id="KW-0813">Transport</keyword>
<dbReference type="PROSITE" id="PS51257">
    <property type="entry name" value="PROKAR_LIPOPROTEIN"/>
    <property type="match status" value="1"/>
</dbReference>
<evidence type="ECO:0000256" key="4">
    <source>
        <dbReference type="ARBA" id="ARBA00023065"/>
    </source>
</evidence>
<sequence>MKKITIYISVLAGIVLFFSACELNDYPKFDDAEAFVAFSSENMTVTEDAGTLEIPVRLTSLSGLSSTVSFDFIDSTAVKGRDYSLKGGASVLNFDGNEAVQNIEVDIVNHNGVFTGDMKFGVRITSSGSVNAGSIDTMWVTIADLDHPLAFILGEFTATATSYFNDKEEWTVTLDKDISDVNKVWITNLVNRGSSAKSPVYGIVNEEQTEIKIPVGQVTVLSDTYDVLLKGFYGPDGETGIEDGGAITGLIDPDGTIHIQDEFGSQAFTKGTTNSAGWYNIFQADAVLVKK</sequence>
<keyword evidence="7" id="KW-1185">Reference proteome</keyword>
<evidence type="ECO:0000313" key="6">
    <source>
        <dbReference type="EMBL" id="SHE70769.1"/>
    </source>
</evidence>
<keyword evidence="1" id="KW-0732">Signal</keyword>
<evidence type="ECO:0000256" key="1">
    <source>
        <dbReference type="ARBA" id="ARBA00022729"/>
    </source>
</evidence>
<dbReference type="EMBL" id="FQUM01000002">
    <property type="protein sequence ID" value="SHE70769.1"/>
    <property type="molecule type" value="Genomic_DNA"/>
</dbReference>
<dbReference type="InterPro" id="IPR038081">
    <property type="entry name" value="CalX-like_sf"/>
</dbReference>
<dbReference type="SUPFAM" id="SSF141072">
    <property type="entry name" value="CalX-like"/>
    <property type="match status" value="1"/>
</dbReference>
<organism evidence="6 7">
    <name type="scientific">Mariniphaga anaerophila</name>
    <dbReference type="NCBI Taxonomy" id="1484053"/>
    <lineage>
        <taxon>Bacteria</taxon>
        <taxon>Pseudomonadati</taxon>
        <taxon>Bacteroidota</taxon>
        <taxon>Bacteroidia</taxon>
        <taxon>Marinilabiliales</taxon>
        <taxon>Prolixibacteraceae</taxon>
        <taxon>Mariniphaga</taxon>
    </lineage>
</organism>
<dbReference type="RefSeq" id="WP_072999195.1">
    <property type="nucleotide sequence ID" value="NZ_FQUM01000002.1"/>
</dbReference>
<keyword evidence="4" id="KW-0406">Ion transport</keyword>
<feature type="domain" description="Calx-beta" evidence="5">
    <location>
        <begin position="24"/>
        <end position="125"/>
    </location>
</feature>
<dbReference type="OrthoDB" id="1091286at2"/>
<reference evidence="6 7" key="1">
    <citation type="submission" date="2016-11" db="EMBL/GenBank/DDBJ databases">
        <authorList>
            <person name="Jaros S."/>
            <person name="Januszkiewicz K."/>
            <person name="Wedrychowicz H."/>
        </authorList>
    </citation>
    <scope>NUCLEOTIDE SEQUENCE [LARGE SCALE GENOMIC DNA]</scope>
    <source>
        <strain evidence="6 7">DSM 26910</strain>
    </source>
</reference>
<dbReference type="PANTHER" id="PTHR11878">
    <property type="entry name" value="SODIUM/CALCIUM EXCHANGER"/>
    <property type="match status" value="1"/>
</dbReference>
<keyword evidence="2" id="KW-0677">Repeat</keyword>
<evidence type="ECO:0000313" key="7">
    <source>
        <dbReference type="Proteomes" id="UP000184164"/>
    </source>
</evidence>
<accession>A0A1M4VP68</accession>
<dbReference type="STRING" id="1484053.SAMN05444274_102162"/>
<gene>
    <name evidence="6" type="ORF">SAMN05444274_102162</name>
</gene>